<gene>
    <name evidence="7" type="ORF">IFM89_037912</name>
</gene>
<dbReference type="SUPFAM" id="SSF54849">
    <property type="entry name" value="GroEL-intermediate domain like"/>
    <property type="match status" value="1"/>
</dbReference>
<dbReference type="OrthoDB" id="2015146at2759"/>
<name>A0A835M2X3_9MAGN</name>
<dbReference type="Pfam" id="PF11255">
    <property type="entry name" value="DUF3054"/>
    <property type="match status" value="1"/>
</dbReference>
<organism evidence="7 8">
    <name type="scientific">Coptis chinensis</name>
    <dbReference type="NCBI Taxonomy" id="261450"/>
    <lineage>
        <taxon>Eukaryota</taxon>
        <taxon>Viridiplantae</taxon>
        <taxon>Streptophyta</taxon>
        <taxon>Embryophyta</taxon>
        <taxon>Tracheophyta</taxon>
        <taxon>Spermatophyta</taxon>
        <taxon>Magnoliopsida</taxon>
        <taxon>Ranunculales</taxon>
        <taxon>Ranunculaceae</taxon>
        <taxon>Coptidoideae</taxon>
        <taxon>Coptis</taxon>
    </lineage>
</organism>
<comment type="similarity">
    <text evidence="2">Belongs to the TCP-1 chaperonin family.</text>
</comment>
<evidence type="ECO:0000256" key="2">
    <source>
        <dbReference type="ARBA" id="ARBA00008020"/>
    </source>
</evidence>
<reference evidence="7 8" key="1">
    <citation type="submission" date="2020-10" db="EMBL/GenBank/DDBJ databases">
        <title>The Coptis chinensis genome and diversification of protoberbering-type alkaloids.</title>
        <authorList>
            <person name="Wang B."/>
            <person name="Shu S."/>
            <person name="Song C."/>
            <person name="Liu Y."/>
        </authorList>
    </citation>
    <scope>NUCLEOTIDE SEQUENCE [LARGE SCALE GENOMIC DNA]</scope>
    <source>
        <strain evidence="7">HL-2020</strain>
        <tissue evidence="7">Leaf</tissue>
    </source>
</reference>
<keyword evidence="8" id="KW-1185">Reference proteome</keyword>
<evidence type="ECO:0000313" key="8">
    <source>
        <dbReference type="Proteomes" id="UP000631114"/>
    </source>
</evidence>
<dbReference type="EMBL" id="JADFTS010000003">
    <property type="protein sequence ID" value="KAF9617678.1"/>
    <property type="molecule type" value="Genomic_DNA"/>
</dbReference>
<dbReference type="FunFam" id="3.30.260.10:FF:000022">
    <property type="entry name" value="T-complex protein 1 subunit eta"/>
    <property type="match status" value="1"/>
</dbReference>
<comment type="subcellular location">
    <subcellularLocation>
        <location evidence="1">Cytoplasm</location>
    </subcellularLocation>
</comment>
<evidence type="ECO:0000256" key="6">
    <source>
        <dbReference type="ARBA" id="ARBA00023186"/>
    </source>
</evidence>
<sequence length="249" mass="27229">MSIGGGPTTIVLHGGADQFIEEVEQSLHDAIMIVRRALKNSTVVAGGGAIDVWTDARYISVAILARRTQKFSPLEDETIFVGDDRVPLEGVIQFDKPDFSEKINKWGRVALLSGGDVMALLLFSAIGRLSHGFPVLDVETLHTAYPFIAKWFLSAYFLGGYGSDGTGMEGLLKAVTTAAKSWAVGIPETIGHVNFNHCCFCYRFYKSLSPISKAYGTICFLATAAFQLGIYNPFHIALIHELVFSRFQV</sequence>
<keyword evidence="6" id="KW-0143">Chaperone</keyword>
<dbReference type="Gene3D" id="3.30.260.10">
    <property type="entry name" value="TCP-1-like chaperonin intermediate domain"/>
    <property type="match status" value="1"/>
</dbReference>
<comment type="caution">
    <text evidence="7">The sequence shown here is derived from an EMBL/GenBank/DDBJ whole genome shotgun (WGS) entry which is preliminary data.</text>
</comment>
<dbReference type="PANTHER" id="PTHR35283:SF3">
    <property type="entry name" value="T12C22.21 PROTEIN"/>
    <property type="match status" value="1"/>
</dbReference>
<evidence type="ECO:0000313" key="7">
    <source>
        <dbReference type="EMBL" id="KAF9617678.1"/>
    </source>
</evidence>
<evidence type="ECO:0000256" key="1">
    <source>
        <dbReference type="ARBA" id="ARBA00004496"/>
    </source>
</evidence>
<dbReference type="InterPro" id="IPR027410">
    <property type="entry name" value="TCP-1-like_intermed_sf"/>
</dbReference>
<dbReference type="GO" id="GO:0005524">
    <property type="term" value="F:ATP binding"/>
    <property type="evidence" value="ECO:0007669"/>
    <property type="project" value="UniProtKB-KW"/>
</dbReference>
<protein>
    <submittedName>
        <fullName evidence="7">Uncharacterized protein</fullName>
    </submittedName>
</protein>
<keyword evidence="5" id="KW-0067">ATP-binding</keyword>
<dbReference type="Pfam" id="PF00118">
    <property type="entry name" value="Cpn60_TCP1"/>
    <property type="match status" value="1"/>
</dbReference>
<dbReference type="InterPro" id="IPR002423">
    <property type="entry name" value="Cpn60/GroEL/TCP-1"/>
</dbReference>
<keyword evidence="4" id="KW-0547">Nucleotide-binding</keyword>
<keyword evidence="3" id="KW-0963">Cytoplasm</keyword>
<dbReference type="AlphaFoldDB" id="A0A835M2X3"/>
<evidence type="ECO:0000256" key="4">
    <source>
        <dbReference type="ARBA" id="ARBA00022741"/>
    </source>
</evidence>
<evidence type="ECO:0000256" key="5">
    <source>
        <dbReference type="ARBA" id="ARBA00022840"/>
    </source>
</evidence>
<dbReference type="PANTHER" id="PTHR35283">
    <property type="entry name" value="T12C22.21 PROTEIN"/>
    <property type="match status" value="1"/>
</dbReference>
<dbReference type="InterPro" id="IPR021414">
    <property type="entry name" value="DUF3054"/>
</dbReference>
<evidence type="ECO:0000256" key="3">
    <source>
        <dbReference type="ARBA" id="ARBA00022490"/>
    </source>
</evidence>
<accession>A0A835M2X3</accession>
<proteinExistence type="inferred from homology"/>
<dbReference type="GO" id="GO:0005737">
    <property type="term" value="C:cytoplasm"/>
    <property type="evidence" value="ECO:0007669"/>
    <property type="project" value="UniProtKB-SubCell"/>
</dbReference>
<dbReference type="Proteomes" id="UP000631114">
    <property type="component" value="Unassembled WGS sequence"/>
</dbReference>